<organism evidence="4 5">
    <name type="scientific">Mycobacterium phage SiSi</name>
    <dbReference type="NCBI Taxonomy" id="1327777"/>
    <lineage>
        <taxon>Viruses</taxon>
        <taxon>Duplodnaviria</taxon>
        <taxon>Heunggongvirae</taxon>
        <taxon>Uroviricota</taxon>
        <taxon>Caudoviricetes</taxon>
        <taxon>Gracegardnervirinae</taxon>
        <taxon>Cheoctovirus</taxon>
        <taxon>Cheoctovirus sisi</taxon>
    </lineage>
</organism>
<dbReference type="Proteomes" id="UP000013556">
    <property type="component" value="Genome"/>
</dbReference>
<accession>R4JMI9</accession>
<keyword evidence="5" id="KW-1185">Reference proteome</keyword>
<dbReference type="PANTHER" id="PTHR13370:SF3">
    <property type="entry name" value="TRNA (GUANINE(10)-N2)-METHYLTRANSFERASE HOMOLOG"/>
    <property type="match status" value="1"/>
</dbReference>
<dbReference type="Pfam" id="PF01555">
    <property type="entry name" value="N6_N4_Mtase"/>
    <property type="match status" value="1"/>
</dbReference>
<evidence type="ECO:0000313" key="5">
    <source>
        <dbReference type="Proteomes" id="UP000013556"/>
    </source>
</evidence>
<dbReference type="PRINTS" id="PR00508">
    <property type="entry name" value="S21N4MTFRASE"/>
</dbReference>
<dbReference type="InterPro" id="IPR001091">
    <property type="entry name" value="RM_Methyltransferase"/>
</dbReference>
<gene>
    <name evidence="4" type="primary">69</name>
    <name evidence="4" type="ORF">PBI_SISI_69</name>
</gene>
<dbReference type="OrthoDB" id="3832at10239"/>
<dbReference type="InterPro" id="IPR029063">
    <property type="entry name" value="SAM-dependent_MTases_sf"/>
</dbReference>
<protein>
    <submittedName>
        <fullName evidence="4">Methylase</fullName>
    </submittedName>
</protein>
<name>R4JMI9_9CAUD</name>
<evidence type="ECO:0000313" key="4">
    <source>
        <dbReference type="EMBL" id="AGK87905.1"/>
    </source>
</evidence>
<dbReference type="GeneID" id="16214688"/>
<dbReference type="RefSeq" id="YP_008051195.1">
    <property type="nucleotide sequence ID" value="NC_021301.1"/>
</dbReference>
<evidence type="ECO:0000259" key="3">
    <source>
        <dbReference type="Pfam" id="PF01555"/>
    </source>
</evidence>
<keyword evidence="1 4" id="KW-0489">Methyltransferase</keyword>
<dbReference type="GO" id="GO:0032259">
    <property type="term" value="P:methylation"/>
    <property type="evidence" value="ECO:0007669"/>
    <property type="project" value="UniProtKB-KW"/>
</dbReference>
<feature type="domain" description="DNA methylase N-4/N-6" evidence="3">
    <location>
        <begin position="41"/>
        <end position="100"/>
    </location>
</feature>
<proteinExistence type="predicted"/>
<reference evidence="4 5" key="1">
    <citation type="submission" date="2013-02" db="EMBL/GenBank/DDBJ databases">
        <authorList>
            <person name="Bredereck M.L."/>
            <person name="Carlson E.A."/>
            <person name="Chase J.B."/>
            <person name="Connors A."/>
            <person name="Damby Z.S."/>
            <person name="Davis M.J."/>
            <person name="Hashiguchi P.K."/>
            <person name="Henderson J.H."/>
            <person name="Lapsansky E.R."/>
            <person name="Lee D.K."/>
            <person name="Logan A.M."/>
            <person name="Minder M.A."/>
            <person name="Schuele O.K."/>
            <person name="Toscan E.D."/>
            <person name="Wilde W.T."/>
            <person name="Yeend S.E."/>
            <person name="Poxleitner M.K."/>
            <person name="Anders K.R."/>
            <person name="Bradley K.W."/>
            <person name="Khaja R."/>
            <person name="Lewis M.F."/>
            <person name="Barker L.P."/>
            <person name="Asai D.J."/>
            <person name="Bowman C.A."/>
            <person name="Russell D.A."/>
            <person name="Pope W.H."/>
            <person name="Jacobs-Sera D."/>
            <person name="Hendrix R.W."/>
            <person name="Hatfull G.F."/>
        </authorList>
    </citation>
    <scope>NUCLEOTIDE SEQUENCE [LARGE SCALE GENOMIC DNA]</scope>
</reference>
<dbReference type="EMBL" id="KC661278">
    <property type="protein sequence ID" value="AGK87905.1"/>
    <property type="molecule type" value="Genomic_DNA"/>
</dbReference>
<dbReference type="Gene3D" id="3.40.50.150">
    <property type="entry name" value="Vaccinia Virus protein VP39"/>
    <property type="match status" value="1"/>
</dbReference>
<dbReference type="GO" id="GO:0003677">
    <property type="term" value="F:DNA binding"/>
    <property type="evidence" value="ECO:0007669"/>
    <property type="project" value="InterPro"/>
</dbReference>
<sequence length="117" mass="12293">MNATEDGFEPVGENPEVPARYDAGIASALAAIELPTQPFPGAHFAVYPVALPQRCILAGCKPGGTVLDPFNGSGTTGLAAQKTGRRYIGIDINREYLDLTLDTRLRDAALDFGDAAS</sequence>
<evidence type="ECO:0000256" key="2">
    <source>
        <dbReference type="ARBA" id="ARBA00022679"/>
    </source>
</evidence>
<dbReference type="PANTHER" id="PTHR13370">
    <property type="entry name" value="RNA METHYLASE-RELATED"/>
    <property type="match status" value="1"/>
</dbReference>
<dbReference type="InterPro" id="IPR002941">
    <property type="entry name" value="DNA_methylase_N4/N6"/>
</dbReference>
<keyword evidence="2" id="KW-0808">Transferase</keyword>
<evidence type="ECO:0000256" key="1">
    <source>
        <dbReference type="ARBA" id="ARBA00022603"/>
    </source>
</evidence>
<dbReference type="GO" id="GO:0009007">
    <property type="term" value="F:site-specific DNA-methyltransferase (adenine-specific) activity"/>
    <property type="evidence" value="ECO:0007669"/>
    <property type="project" value="TreeGrafter"/>
</dbReference>
<dbReference type="KEGG" id="vg:16214688"/>
<dbReference type="GO" id="GO:0008170">
    <property type="term" value="F:N-methyltransferase activity"/>
    <property type="evidence" value="ECO:0007669"/>
    <property type="project" value="InterPro"/>
</dbReference>
<dbReference type="SUPFAM" id="SSF53335">
    <property type="entry name" value="S-adenosyl-L-methionine-dependent methyltransferases"/>
    <property type="match status" value="1"/>
</dbReference>